<name>A0ABU3IAT5_9ACTO</name>
<reference evidence="5 6" key="1">
    <citation type="submission" date="2023-06" db="EMBL/GenBank/DDBJ databases">
        <title>Draft genome sequence of Gleimia hominis type strain CCUG 57540T.</title>
        <authorList>
            <person name="Salva-Serra F."/>
            <person name="Cardew S."/>
            <person name="Jensie Markopoulos S."/>
            <person name="Ohlen M."/>
            <person name="Inganas E."/>
            <person name="Svensson-Stadler L."/>
            <person name="Moore E.R.B."/>
        </authorList>
    </citation>
    <scope>NUCLEOTIDE SEQUENCE [LARGE SCALE GENOMIC DNA]</scope>
    <source>
        <strain evidence="5 6">CCUG 57540</strain>
    </source>
</reference>
<accession>A0ABU3IAT5</accession>
<dbReference type="Pfam" id="PF01487">
    <property type="entry name" value="DHquinase_I"/>
    <property type="match status" value="2"/>
</dbReference>
<evidence type="ECO:0000313" key="6">
    <source>
        <dbReference type="Proteomes" id="UP001247542"/>
    </source>
</evidence>
<organism evidence="5 6">
    <name type="scientific">Gleimia hominis</name>
    <dbReference type="NCBI Taxonomy" id="595468"/>
    <lineage>
        <taxon>Bacteria</taxon>
        <taxon>Bacillati</taxon>
        <taxon>Actinomycetota</taxon>
        <taxon>Actinomycetes</taxon>
        <taxon>Actinomycetales</taxon>
        <taxon>Actinomycetaceae</taxon>
        <taxon>Gleimia</taxon>
    </lineage>
</organism>
<protein>
    <recommendedName>
        <fullName evidence="2">3-dehydroquinate dehydratase</fullName>
        <ecNumber evidence="2">4.2.1.10</ecNumber>
    </recommendedName>
</protein>
<dbReference type="PANTHER" id="PTHR43699">
    <property type="entry name" value="3-DEHYDROQUINATE DEHYDRATASE"/>
    <property type="match status" value="1"/>
</dbReference>
<proteinExistence type="predicted"/>
<evidence type="ECO:0000256" key="2">
    <source>
        <dbReference type="ARBA" id="ARBA00012060"/>
    </source>
</evidence>
<dbReference type="RefSeq" id="WP_313273090.1">
    <property type="nucleotide sequence ID" value="NZ_JASXSX010000001.1"/>
</dbReference>
<evidence type="ECO:0000313" key="5">
    <source>
        <dbReference type="EMBL" id="MDT3767492.1"/>
    </source>
</evidence>
<dbReference type="EC" id="4.2.1.10" evidence="2"/>
<keyword evidence="4" id="KW-0704">Schiff base</keyword>
<keyword evidence="3 5" id="KW-0456">Lyase</keyword>
<dbReference type="Proteomes" id="UP001247542">
    <property type="component" value="Unassembled WGS sequence"/>
</dbReference>
<evidence type="ECO:0000256" key="3">
    <source>
        <dbReference type="ARBA" id="ARBA00023239"/>
    </source>
</evidence>
<keyword evidence="6" id="KW-1185">Reference proteome</keyword>
<evidence type="ECO:0000256" key="1">
    <source>
        <dbReference type="ARBA" id="ARBA00001864"/>
    </source>
</evidence>
<dbReference type="SUPFAM" id="SSF51569">
    <property type="entry name" value="Aldolase"/>
    <property type="match status" value="1"/>
</dbReference>
<comment type="caution">
    <text evidence="5">The sequence shown here is derived from an EMBL/GenBank/DDBJ whole genome shotgun (WGS) entry which is preliminary data.</text>
</comment>
<dbReference type="Gene3D" id="3.20.20.70">
    <property type="entry name" value="Aldolase class I"/>
    <property type="match status" value="1"/>
</dbReference>
<comment type="catalytic activity">
    <reaction evidence="1">
        <text>3-dehydroquinate = 3-dehydroshikimate + H2O</text>
        <dbReference type="Rhea" id="RHEA:21096"/>
        <dbReference type="ChEBI" id="CHEBI:15377"/>
        <dbReference type="ChEBI" id="CHEBI:16630"/>
        <dbReference type="ChEBI" id="CHEBI:32364"/>
        <dbReference type="EC" id="4.2.1.10"/>
    </reaction>
</comment>
<gene>
    <name evidence="5" type="ORF">QS713_05370</name>
</gene>
<dbReference type="InterPro" id="IPR050146">
    <property type="entry name" value="Type-I_3-dehydroquinase"/>
</dbReference>
<dbReference type="InterPro" id="IPR001381">
    <property type="entry name" value="DHquinase_I"/>
</dbReference>
<evidence type="ECO:0000256" key="4">
    <source>
        <dbReference type="ARBA" id="ARBA00023270"/>
    </source>
</evidence>
<dbReference type="PANTHER" id="PTHR43699:SF1">
    <property type="entry name" value="3-DEHYDROQUINATE DEHYDRATASE"/>
    <property type="match status" value="1"/>
</dbReference>
<dbReference type="CDD" id="cd00502">
    <property type="entry name" value="DHQase_I"/>
    <property type="match status" value="1"/>
</dbReference>
<dbReference type="InterPro" id="IPR013785">
    <property type="entry name" value="Aldolase_TIM"/>
</dbReference>
<dbReference type="EMBL" id="JASXSX010000001">
    <property type="protein sequence ID" value="MDT3767492.1"/>
    <property type="molecule type" value="Genomic_DNA"/>
</dbReference>
<dbReference type="GO" id="GO:0003855">
    <property type="term" value="F:3-dehydroquinate dehydratase activity"/>
    <property type="evidence" value="ECO:0007669"/>
    <property type="project" value="UniProtKB-EC"/>
</dbReference>
<sequence>MAMPAVIGQKIHTPIAIGNGRPAMICPLQGENASQLVSRARKIEISPADVVEWRVDTLAERDPGVVRGAAQVVRREVQRPLIATFRSTGEGGQGDPADSQRVYETVAPIADALDVEYSHAARPELLELAYSHEAVPVLSYHNFERAESADALLDRLERMQTCLVRAGEQACQDMPADQAQALRDRGYGVVKVALTARNEMEALMIMAAGCQFERTKARLPLIVVAMGRHGIVSRAFPRNAGSSATFVSADGQASAPGQIDAHALADFYARIGKIALY</sequence>